<reference evidence="8 9" key="1">
    <citation type="submission" date="2021-06" db="EMBL/GenBank/DDBJ databases">
        <title>Bacillus sp. RD4P76, an endophyte from a halophyte.</title>
        <authorList>
            <person name="Sun J.-Q."/>
        </authorList>
    </citation>
    <scope>NUCLEOTIDE SEQUENCE [LARGE SCALE GENOMIC DNA]</scope>
    <source>
        <strain evidence="8 9">CGMCC 1.15917</strain>
    </source>
</reference>
<evidence type="ECO:0000256" key="1">
    <source>
        <dbReference type="ARBA" id="ARBA00004651"/>
    </source>
</evidence>
<dbReference type="Proteomes" id="UP000784880">
    <property type="component" value="Unassembled WGS sequence"/>
</dbReference>
<dbReference type="Pfam" id="PF02417">
    <property type="entry name" value="Chromate_transp"/>
    <property type="match status" value="1"/>
</dbReference>
<keyword evidence="4 7" id="KW-0812">Transmembrane</keyword>
<proteinExistence type="inferred from homology"/>
<evidence type="ECO:0000256" key="3">
    <source>
        <dbReference type="ARBA" id="ARBA00022475"/>
    </source>
</evidence>
<feature type="transmembrane region" description="Helical" evidence="7">
    <location>
        <begin position="12"/>
        <end position="33"/>
    </location>
</feature>
<feature type="transmembrane region" description="Helical" evidence="7">
    <location>
        <begin position="83"/>
        <end position="105"/>
    </location>
</feature>
<evidence type="ECO:0000313" key="9">
    <source>
        <dbReference type="Proteomes" id="UP000784880"/>
    </source>
</evidence>
<keyword evidence="9" id="KW-1185">Reference proteome</keyword>
<evidence type="ECO:0000256" key="6">
    <source>
        <dbReference type="ARBA" id="ARBA00023136"/>
    </source>
</evidence>
<feature type="transmembrane region" description="Helical" evidence="7">
    <location>
        <begin position="163"/>
        <end position="179"/>
    </location>
</feature>
<dbReference type="InterPro" id="IPR003370">
    <property type="entry name" value="Chromate_transpt"/>
</dbReference>
<name>A0ABS6JG12_9BACI</name>
<comment type="caution">
    <text evidence="8">The sequence shown here is derived from an EMBL/GenBank/DDBJ whole genome shotgun (WGS) entry which is preliminary data.</text>
</comment>
<evidence type="ECO:0000256" key="5">
    <source>
        <dbReference type="ARBA" id="ARBA00022989"/>
    </source>
</evidence>
<protein>
    <submittedName>
        <fullName evidence="8">Chromate transporter</fullName>
    </submittedName>
</protein>
<evidence type="ECO:0000256" key="4">
    <source>
        <dbReference type="ARBA" id="ARBA00022692"/>
    </source>
</evidence>
<evidence type="ECO:0000313" key="8">
    <source>
        <dbReference type="EMBL" id="MBU9712587.1"/>
    </source>
</evidence>
<dbReference type="PANTHER" id="PTHR43663:SF2">
    <property type="entry name" value="CHROMATE TRANSPORT PROTEIN-RELATED"/>
    <property type="match status" value="1"/>
</dbReference>
<dbReference type="PANTHER" id="PTHR43663">
    <property type="entry name" value="CHROMATE TRANSPORT PROTEIN-RELATED"/>
    <property type="match status" value="1"/>
</dbReference>
<keyword evidence="6 7" id="KW-0472">Membrane</keyword>
<accession>A0ABS6JG12</accession>
<evidence type="ECO:0000256" key="2">
    <source>
        <dbReference type="ARBA" id="ARBA00005262"/>
    </source>
</evidence>
<evidence type="ECO:0000256" key="7">
    <source>
        <dbReference type="SAM" id="Phobius"/>
    </source>
</evidence>
<feature type="transmembrane region" description="Helical" evidence="7">
    <location>
        <begin position="53"/>
        <end position="71"/>
    </location>
</feature>
<comment type="similarity">
    <text evidence="2">Belongs to the chromate ion transporter (CHR) (TC 2.A.51) family.</text>
</comment>
<dbReference type="EMBL" id="JAHQCS010000105">
    <property type="protein sequence ID" value="MBU9712587.1"/>
    <property type="molecule type" value="Genomic_DNA"/>
</dbReference>
<keyword evidence="5 7" id="KW-1133">Transmembrane helix</keyword>
<organism evidence="8 9">
    <name type="scientific">Evansella tamaricis</name>
    <dbReference type="NCBI Taxonomy" id="2069301"/>
    <lineage>
        <taxon>Bacteria</taxon>
        <taxon>Bacillati</taxon>
        <taxon>Bacillota</taxon>
        <taxon>Bacilli</taxon>
        <taxon>Bacillales</taxon>
        <taxon>Bacillaceae</taxon>
        <taxon>Evansella</taxon>
    </lineage>
</organism>
<gene>
    <name evidence="8" type="ORF">KS419_12625</name>
</gene>
<feature type="transmembrane region" description="Helical" evidence="7">
    <location>
        <begin position="111"/>
        <end position="132"/>
    </location>
</feature>
<dbReference type="InterPro" id="IPR052518">
    <property type="entry name" value="CHR_Transporter"/>
</dbReference>
<comment type="subcellular location">
    <subcellularLocation>
        <location evidence="1">Cell membrane</location>
        <topology evidence="1">Multi-pass membrane protein</topology>
    </subcellularLocation>
</comment>
<keyword evidence="3" id="KW-1003">Cell membrane</keyword>
<sequence>MKTDWKLLSKIFLSFLKIGPVTFGGGYAMIPLIEREVVIKRKWLKMDDVSDVFAMAESVPGAIAINSATFIGHRIAGTKGAVCAMLGTLFPTFLVVMGISTLFFILQGNHYLESAFLGIRPAIVALIVYAGVKISKTAIFDKTTLGLTIAMLSILLFTPLHPILIILSGIILGIGIIKLKEKLGLVIQLESGHSNEAIMTKEGES</sequence>
<dbReference type="RefSeq" id="WP_217066765.1">
    <property type="nucleotide sequence ID" value="NZ_JAHQCS010000105.1"/>
</dbReference>